<comment type="cofactor">
    <cofactor evidence="1">
        <name>Mn(2+)</name>
        <dbReference type="ChEBI" id="CHEBI:29035"/>
    </cofactor>
</comment>
<dbReference type="Gene3D" id="3.30.70.360">
    <property type="match status" value="1"/>
</dbReference>
<comment type="subunit">
    <text evidence="2">Homodimer.</text>
</comment>
<dbReference type="SUPFAM" id="SSF50978">
    <property type="entry name" value="WD40 repeat-like"/>
    <property type="match status" value="1"/>
</dbReference>
<keyword evidence="3" id="KW-0659">Purine metabolism</keyword>
<evidence type="ECO:0000256" key="5">
    <source>
        <dbReference type="ARBA" id="ARBA00022801"/>
    </source>
</evidence>
<protein>
    <recommendedName>
        <fullName evidence="8">RAVE complex protein Rav1 C-terminal domain-containing protein</fullName>
    </recommendedName>
</protein>
<keyword evidence="4" id="KW-0479">Metal-binding</keyword>
<dbReference type="NCBIfam" id="TIGR01879">
    <property type="entry name" value="hydantase"/>
    <property type="match status" value="1"/>
</dbReference>
<dbReference type="Pfam" id="PF12234">
    <property type="entry name" value="Rav1p_C"/>
    <property type="match status" value="1"/>
</dbReference>
<keyword evidence="6" id="KW-0464">Manganese</keyword>
<evidence type="ECO:0000259" key="8">
    <source>
        <dbReference type="Pfam" id="PF12234"/>
    </source>
</evidence>
<evidence type="ECO:0000256" key="6">
    <source>
        <dbReference type="ARBA" id="ARBA00023211"/>
    </source>
</evidence>
<feature type="region of interest" description="Disordered" evidence="7">
    <location>
        <begin position="741"/>
        <end position="769"/>
    </location>
</feature>
<gene>
    <name evidence="9" type="ORF">WJX73_002530</name>
</gene>
<dbReference type="GO" id="GO:0016813">
    <property type="term" value="F:hydrolase activity, acting on carbon-nitrogen (but not peptide) bonds, in linear amidines"/>
    <property type="evidence" value="ECO:0007669"/>
    <property type="project" value="InterPro"/>
</dbReference>
<dbReference type="InterPro" id="IPR015943">
    <property type="entry name" value="WD40/YVTN_repeat-like_dom_sf"/>
</dbReference>
<dbReference type="SUPFAM" id="SSF53187">
    <property type="entry name" value="Zn-dependent exopeptidases"/>
    <property type="match status" value="1"/>
</dbReference>
<dbReference type="Gene3D" id="3.40.630.10">
    <property type="entry name" value="Zn peptidases"/>
    <property type="match status" value="1"/>
</dbReference>
<evidence type="ECO:0000313" key="9">
    <source>
        <dbReference type="EMBL" id="KAK9799814.1"/>
    </source>
</evidence>
<feature type="domain" description="RAVE complex protein Rav1 C-terminal" evidence="8">
    <location>
        <begin position="427"/>
        <end position="619"/>
    </location>
</feature>
<dbReference type="PANTHER" id="PTHR32494:SF19">
    <property type="entry name" value="ALLANTOATE DEIMINASE-RELATED"/>
    <property type="match status" value="1"/>
</dbReference>
<dbReference type="InterPro" id="IPR002933">
    <property type="entry name" value="Peptidase_M20"/>
</dbReference>
<dbReference type="InterPro" id="IPR036322">
    <property type="entry name" value="WD40_repeat_dom_sf"/>
</dbReference>
<evidence type="ECO:0000313" key="10">
    <source>
        <dbReference type="Proteomes" id="UP001465755"/>
    </source>
</evidence>
<comment type="caution">
    <text evidence="9">The sequence shown here is derived from an EMBL/GenBank/DDBJ whole genome shotgun (WGS) entry which is preliminary data.</text>
</comment>
<keyword evidence="10" id="KW-1185">Reference proteome</keyword>
<dbReference type="GO" id="GO:0006144">
    <property type="term" value="P:purine nucleobase metabolic process"/>
    <property type="evidence" value="ECO:0007669"/>
    <property type="project" value="UniProtKB-KW"/>
</dbReference>
<dbReference type="SUPFAM" id="SSF55031">
    <property type="entry name" value="Bacterial exopeptidase dimerisation domain"/>
    <property type="match status" value="1"/>
</dbReference>
<dbReference type="InterPro" id="IPR022033">
    <property type="entry name" value="Rav1p_C"/>
</dbReference>
<dbReference type="Pfam" id="PF01546">
    <property type="entry name" value="Peptidase_M20"/>
    <property type="match status" value="1"/>
</dbReference>
<reference evidence="9 10" key="1">
    <citation type="journal article" date="2024" name="Nat. Commun.">
        <title>Phylogenomics reveals the evolutionary origins of lichenization in chlorophyte algae.</title>
        <authorList>
            <person name="Puginier C."/>
            <person name="Libourel C."/>
            <person name="Otte J."/>
            <person name="Skaloud P."/>
            <person name="Haon M."/>
            <person name="Grisel S."/>
            <person name="Petersen M."/>
            <person name="Berrin J.G."/>
            <person name="Delaux P.M."/>
            <person name="Dal Grande F."/>
            <person name="Keller J."/>
        </authorList>
    </citation>
    <scope>NUCLEOTIDE SEQUENCE [LARGE SCALE GENOMIC DNA]</scope>
    <source>
        <strain evidence="9 10">SAG 2036</strain>
    </source>
</reference>
<evidence type="ECO:0000256" key="2">
    <source>
        <dbReference type="ARBA" id="ARBA00011738"/>
    </source>
</evidence>
<proteinExistence type="predicted"/>
<dbReference type="GO" id="GO:0046872">
    <property type="term" value="F:metal ion binding"/>
    <property type="evidence" value="ECO:0007669"/>
    <property type="project" value="UniProtKB-KW"/>
</dbReference>
<dbReference type="Proteomes" id="UP001465755">
    <property type="component" value="Unassembled WGS sequence"/>
</dbReference>
<dbReference type="EMBL" id="JALJOQ010000086">
    <property type="protein sequence ID" value="KAK9799814.1"/>
    <property type="molecule type" value="Genomic_DNA"/>
</dbReference>
<dbReference type="PANTHER" id="PTHR32494">
    <property type="entry name" value="ALLANTOATE DEIMINASE-RELATED"/>
    <property type="match status" value="1"/>
</dbReference>
<dbReference type="CDD" id="cd03884">
    <property type="entry name" value="M20_bAS"/>
    <property type="match status" value="1"/>
</dbReference>
<evidence type="ECO:0000256" key="1">
    <source>
        <dbReference type="ARBA" id="ARBA00001936"/>
    </source>
</evidence>
<dbReference type="Gene3D" id="2.130.10.10">
    <property type="entry name" value="YVTN repeat-like/Quinoprotein amine dehydrogenase"/>
    <property type="match status" value="1"/>
</dbReference>
<keyword evidence="5" id="KW-0378">Hydrolase</keyword>
<sequence>MPLPVAQGQKGAWSSCAWALPQSSAEAPMLALSTGSAVEMLQVQLTGSHKPTLVALASLPLLSSPTSIYQLIPVHRPTSKRQHSSILAALCAAETGFGDQLLSWTSSASGGGFRPRAGRSIAEGPWALDLQCRLACIQAADGEVCDLVAGDQHGNVHLISLSGGPSSAPSPAVIGTISCTGGGPMTACAWGHGVLLLALCTSEGDLSVLLLSRENKLKMPSVDSNALLQSEPSAAALRHLTAILQSHAIESSDSMLAPSSIQSPQLATTSSPILRLDKSKATGQQSSAGVGHPVVQLAAVLARGDAAVPGSSACDLEALDIAGQQALLSIQLAALQTGNSVVEAEAESWAQSVGHLAPAVTMHAVFHAAMSESKIALLAAALRWVKLEQLQETGAAGEPREVFDFRGNKTLDLGFGPSPAAQAPPQGLTWRALKAVGAGFWLTEDVLLRSKAEELAKAQYAVRKDPADAALMYVALGKKLLLQGLFRTAMLQKQADFLQRDFDRHPQHREAACKNAYVLLAQHRHEMAAAFFILGGALEDAVGVCAHEMQDVQLALVVARLLSSPSHPDLANHILEEQLQGPSLHTDIWAAPALHWLAGCPDKATTTLLSQPGNSRKTSEASSGMGLSIRRSAQLGMAAATSAPVFGEGHALFSVEGDKALAICACLSGDHGGGDAEFRPFAASTAHHGIIEGEAAPLLPAFPASPSDARSLATSESGTLKGSVFSAVLGELLDAVRWPATPVADSPRGSPKPSRIPSQSLGSMGASPAAVSARRESIATATLAAHPYRPLYLSGSSTGEVFLLRFGQDTAVSGYTPMASSGAAPSGGSSGSVFSGPLRSWHLAPGVPASQWGQPQAVQFSECGERFAGIGEGGVVATWRLDAPRFAASDTGPLGRADWCHQAMSKRGVEVAYVGNSSSILAVGGLCPRWGNVTIWDTLAPVSTGPVARLVHHSALVTALQVLPGGRILATADETGMVAAVDIRMLESSGGGAPAQQPSPKALLWRCRQEGGGVSCLEAGIRPATGLPILVAGTRGGSLHALAPDTGALLQSVLPVSRGLPRPKSRGLFSSSHAPQAPTLTAKHAVCDPPLPKVSGKEIVQQLTKLATYTDDPNPAVTRVLFTGTDLSARGYIKQLMQDAGLGIREDAMGNIFGRLEGSSPGAGAVVTGSHCDAIPLAGMYDGTVGVVGAIAALAGLSKASFKPKRPIEALMFTSEEPTRFGLGCIGSRGMAGVLTPATLDAKLDENGTSFAEAAKAAGYGGKHHKDILKSTKVGDGKIAAFVELHIEQGPLLEREGVRLGIVTAIAAPAALRVTLSGDGGHAGALLMPDRHDAGLAGSELALHVEKAVLAAGAVDTVGTTGGFRISPNTVNSVPREATLDIDIRDIDKSRRDAVVDSVKKAVSDIAKKRGVRWTFDVVNQDPPATCDDKVVQAAAASAHQLGVKPKHMVSRAYHDSLFMAQIAPSGMIFIPCRGGWSHRPDEFASPEDIELGVQALGLTLARLAESSSDDLRTEL</sequence>
<name>A0AAW1NWI1_9CHLO</name>
<evidence type="ECO:0000256" key="3">
    <source>
        <dbReference type="ARBA" id="ARBA00022631"/>
    </source>
</evidence>
<organism evidence="9 10">
    <name type="scientific">Symbiochloris irregularis</name>
    <dbReference type="NCBI Taxonomy" id="706552"/>
    <lineage>
        <taxon>Eukaryota</taxon>
        <taxon>Viridiplantae</taxon>
        <taxon>Chlorophyta</taxon>
        <taxon>core chlorophytes</taxon>
        <taxon>Trebouxiophyceae</taxon>
        <taxon>Trebouxiales</taxon>
        <taxon>Trebouxiaceae</taxon>
        <taxon>Symbiochloris</taxon>
    </lineage>
</organism>
<evidence type="ECO:0000256" key="7">
    <source>
        <dbReference type="SAM" id="MobiDB-lite"/>
    </source>
</evidence>
<dbReference type="InterPro" id="IPR036264">
    <property type="entry name" value="Bact_exopeptidase_dim_dom"/>
</dbReference>
<evidence type="ECO:0000256" key="4">
    <source>
        <dbReference type="ARBA" id="ARBA00022723"/>
    </source>
</evidence>
<dbReference type="InterPro" id="IPR010158">
    <property type="entry name" value="Amidase_Cbmase"/>
</dbReference>
<accession>A0AAW1NWI1</accession>